<dbReference type="GO" id="GO:0005524">
    <property type="term" value="F:ATP binding"/>
    <property type="evidence" value="ECO:0007669"/>
    <property type="project" value="UniProtKB-UniRule"/>
</dbReference>
<feature type="domain" description="ATP-grasp" evidence="2">
    <location>
        <begin position="119"/>
        <end position="307"/>
    </location>
</feature>
<dbReference type="SUPFAM" id="SSF56059">
    <property type="entry name" value="Glutathione synthetase ATP-binding domain-like"/>
    <property type="match status" value="1"/>
</dbReference>
<keyword evidence="1" id="KW-0067">ATP-binding</keyword>
<dbReference type="RefSeq" id="WP_144810287.1">
    <property type="nucleotide sequence ID" value="NZ_VNFE01000002.1"/>
</dbReference>
<keyword evidence="1" id="KW-0547">Nucleotide-binding</keyword>
<accession>A0A558JAK0</accession>
<dbReference type="Gene3D" id="3.30.470.20">
    <property type="entry name" value="ATP-grasp fold, B domain"/>
    <property type="match status" value="1"/>
</dbReference>
<dbReference type="Pfam" id="PF02655">
    <property type="entry name" value="ATP-grasp_3"/>
    <property type="match status" value="1"/>
</dbReference>
<dbReference type="AlphaFoldDB" id="A0A558JAK0"/>
<organism evidence="3 4">
    <name type="scientific">Vreelandella titanicae</name>
    <dbReference type="NCBI Taxonomy" id="664683"/>
    <lineage>
        <taxon>Bacteria</taxon>
        <taxon>Pseudomonadati</taxon>
        <taxon>Pseudomonadota</taxon>
        <taxon>Gammaproteobacteria</taxon>
        <taxon>Oceanospirillales</taxon>
        <taxon>Halomonadaceae</taxon>
        <taxon>Vreelandella</taxon>
    </lineage>
</organism>
<dbReference type="InterPro" id="IPR005479">
    <property type="entry name" value="CPAse_ATP-bd"/>
</dbReference>
<evidence type="ECO:0000256" key="1">
    <source>
        <dbReference type="PROSITE-ProRule" id="PRU00409"/>
    </source>
</evidence>
<sequence>MARRVLITGARAVAALDIARDFAAAGWEPHLADSVPVRMASWSKAPARVHRYPAPRQQGAAFRARIVELVDTFGFERVVPTCEEVFHLAAPALQCRLGERLFVPNLATLRQLHDKLAFARHCGEWGLPVPDSHPIDSVEDLAGFASRSRKWVFKPRFSRFGDSAQVAPDRRALSAITPSPDNPWMAQARIYGEEVCFLGVAHRGELVAFAAYRSSWRLGGGAGYAFEPVAEHHRETLRKIASRLAQCAAIHGQFACDAMFDEAGVAYLLECNPRATSGVHLLTGAGHLAHAIGDGIAAPEAAPRTLYLGPAMVVFGLPQAVRGARMRDWWRCVATGRDVVSRPGDRGPLLGALCDAASFALTGFKHNISTNAAATYDLEWNGEELP</sequence>
<proteinExistence type="predicted"/>
<dbReference type="InterPro" id="IPR011761">
    <property type="entry name" value="ATP-grasp"/>
</dbReference>
<reference evidence="3 4" key="1">
    <citation type="submission" date="2019-07" db="EMBL/GenBank/DDBJ databases">
        <title>Diversity of Bacteria from Kongsfjorden, Arctic.</title>
        <authorList>
            <person name="Yu Y."/>
        </authorList>
    </citation>
    <scope>NUCLEOTIDE SEQUENCE [LARGE SCALE GENOMIC DNA]</scope>
    <source>
        <strain evidence="3 4">SM1922</strain>
    </source>
</reference>
<dbReference type="EMBL" id="VNFE01000002">
    <property type="protein sequence ID" value="TVU90660.1"/>
    <property type="molecule type" value="Genomic_DNA"/>
</dbReference>
<dbReference type="Proteomes" id="UP000317288">
    <property type="component" value="Unassembled WGS sequence"/>
</dbReference>
<evidence type="ECO:0000313" key="4">
    <source>
        <dbReference type="Proteomes" id="UP000317288"/>
    </source>
</evidence>
<name>A0A558JAK0_9GAMM</name>
<dbReference type="PROSITE" id="PS00867">
    <property type="entry name" value="CPSASE_2"/>
    <property type="match status" value="1"/>
</dbReference>
<gene>
    <name evidence="3" type="ORF">FQP89_06050</name>
</gene>
<dbReference type="GO" id="GO:0046872">
    <property type="term" value="F:metal ion binding"/>
    <property type="evidence" value="ECO:0007669"/>
    <property type="project" value="InterPro"/>
</dbReference>
<comment type="caution">
    <text evidence="3">The sequence shown here is derived from an EMBL/GenBank/DDBJ whole genome shotgun (WGS) entry which is preliminary data.</text>
</comment>
<dbReference type="PROSITE" id="PS50975">
    <property type="entry name" value="ATP_GRASP"/>
    <property type="match status" value="1"/>
</dbReference>
<protein>
    <submittedName>
        <fullName evidence="3">ATP-grasp domain-containing protein</fullName>
    </submittedName>
</protein>
<evidence type="ECO:0000313" key="3">
    <source>
        <dbReference type="EMBL" id="TVU90660.1"/>
    </source>
</evidence>
<evidence type="ECO:0000259" key="2">
    <source>
        <dbReference type="PROSITE" id="PS50975"/>
    </source>
</evidence>
<dbReference type="InterPro" id="IPR003806">
    <property type="entry name" value="ATP-grasp_PylC-type"/>
</dbReference>